<reference evidence="2 3" key="1">
    <citation type="journal article" date="2009" name="Environ. Microbiol.">
        <title>Genome sequence of Desulfobacterium autotrophicum HRM2, a marine sulfate reducer oxidizing organic carbon completely to carbon dioxide.</title>
        <authorList>
            <person name="Strittmatter A.W."/>
            <person name="Liesegang H."/>
            <person name="Rabus R."/>
            <person name="Decker I."/>
            <person name="Amann J."/>
            <person name="Andres S."/>
            <person name="Henne A."/>
            <person name="Fricke W.F."/>
            <person name="Martinez-Arias R."/>
            <person name="Bartels D."/>
            <person name="Goesmann A."/>
            <person name="Krause L."/>
            <person name="Puehler A."/>
            <person name="Klenk H.P."/>
            <person name="Richter M."/>
            <person name="Schuler M."/>
            <person name="Gloeckner F.O."/>
            <person name="Meyerdierks A."/>
            <person name="Gottschalk G."/>
            <person name="Amann R."/>
        </authorList>
    </citation>
    <scope>NUCLEOTIDE SEQUENCE [LARGE SCALE GENOMIC DNA]</scope>
    <source>
        <strain evidence="3">ATCC 43914 / DSM 3382 / HRM2</strain>
    </source>
</reference>
<dbReference type="eggNOG" id="ENOG50337Q5">
    <property type="taxonomic scope" value="Bacteria"/>
</dbReference>
<dbReference type="EMBL" id="CP001087">
    <property type="protein sequence ID" value="ACN13774.1"/>
    <property type="molecule type" value="Genomic_DNA"/>
</dbReference>
<dbReference type="Pfam" id="PF14319">
    <property type="entry name" value="Zn_Tnp_IS91"/>
    <property type="match status" value="1"/>
</dbReference>
<keyword evidence="3" id="KW-1185">Reference proteome</keyword>
<dbReference type="Proteomes" id="UP000000442">
    <property type="component" value="Chromosome"/>
</dbReference>
<evidence type="ECO:0000313" key="2">
    <source>
        <dbReference type="EMBL" id="ACN13774.1"/>
    </source>
</evidence>
<name>C0QIY4_DESAH</name>
<dbReference type="HOGENOM" id="CLU_1989005_0_0_7"/>
<protein>
    <submittedName>
        <fullName evidence="2">Transposase</fullName>
    </submittedName>
</protein>
<dbReference type="KEGG" id="dat:HRM2_06600"/>
<gene>
    <name evidence="2" type="ordered locus">HRM2_06600</name>
</gene>
<feature type="domain" description="Transposase zinc-binding" evidence="1">
    <location>
        <begin position="34"/>
        <end position="121"/>
    </location>
</feature>
<evidence type="ECO:0000259" key="1">
    <source>
        <dbReference type="Pfam" id="PF14319"/>
    </source>
</evidence>
<proteinExistence type="predicted"/>
<organism evidence="2 3">
    <name type="scientific">Desulforapulum autotrophicum (strain ATCC 43914 / DSM 3382 / VKM B-1955 / HRM2)</name>
    <name type="common">Desulfobacterium autotrophicum</name>
    <dbReference type="NCBI Taxonomy" id="177437"/>
    <lineage>
        <taxon>Bacteria</taxon>
        <taxon>Pseudomonadati</taxon>
        <taxon>Thermodesulfobacteriota</taxon>
        <taxon>Desulfobacteria</taxon>
        <taxon>Desulfobacterales</taxon>
        <taxon>Desulfobacteraceae</taxon>
        <taxon>Desulforapulum</taxon>
    </lineage>
</organism>
<dbReference type="InterPro" id="IPR026889">
    <property type="entry name" value="Zn_Tnp"/>
</dbReference>
<evidence type="ECO:0000313" key="3">
    <source>
        <dbReference type="Proteomes" id="UP000000442"/>
    </source>
</evidence>
<accession>C0QIY4</accession>
<dbReference type="AlphaFoldDB" id="C0QIY4"/>
<sequence length="125" mass="15131">MPQPTTHKLGIYQPRNPKASAYYKCVESHFEELERAWDDMYASRYGFWRTYVMTVIFKYLDCGDLHMGFARVRCEECGHEYLLAFSCKRRQFCPSCHQKRVVEYSEWLFTNVLKDVPHRQWARFI</sequence>